<accession>A0ABV8S0R0</accession>
<feature type="transmembrane region" description="Helical" evidence="7">
    <location>
        <begin position="164"/>
        <end position="192"/>
    </location>
</feature>
<evidence type="ECO:0000259" key="8">
    <source>
        <dbReference type="Pfam" id="PF06808"/>
    </source>
</evidence>
<dbReference type="PANTHER" id="PTHR33362">
    <property type="entry name" value="SIALIC ACID TRAP TRANSPORTER PERMEASE PROTEIN SIAT-RELATED"/>
    <property type="match status" value="1"/>
</dbReference>
<evidence type="ECO:0000256" key="1">
    <source>
        <dbReference type="ARBA" id="ARBA00004429"/>
    </source>
</evidence>
<feature type="transmembrane region" description="Helical" evidence="7">
    <location>
        <begin position="6"/>
        <end position="34"/>
    </location>
</feature>
<evidence type="ECO:0000313" key="10">
    <source>
        <dbReference type="Proteomes" id="UP001595756"/>
    </source>
</evidence>
<feature type="domain" description="TRAP C4-dicarboxylate transport system permease DctM subunit" evidence="8">
    <location>
        <begin position="8"/>
        <end position="417"/>
    </location>
</feature>
<evidence type="ECO:0000256" key="3">
    <source>
        <dbReference type="ARBA" id="ARBA00022519"/>
    </source>
</evidence>
<feature type="transmembrane region" description="Helical" evidence="7">
    <location>
        <begin position="400"/>
        <end position="422"/>
    </location>
</feature>
<proteinExistence type="inferred from homology"/>
<evidence type="ECO:0000256" key="4">
    <source>
        <dbReference type="ARBA" id="ARBA00022692"/>
    </source>
</evidence>
<feature type="transmembrane region" description="Helical" evidence="7">
    <location>
        <begin position="97"/>
        <end position="122"/>
    </location>
</feature>
<evidence type="ECO:0000256" key="5">
    <source>
        <dbReference type="ARBA" id="ARBA00022989"/>
    </source>
</evidence>
<keyword evidence="3 7" id="KW-0997">Cell inner membrane</keyword>
<keyword evidence="2" id="KW-1003">Cell membrane</keyword>
<feature type="transmembrane region" description="Helical" evidence="7">
    <location>
        <begin position="134"/>
        <end position="158"/>
    </location>
</feature>
<comment type="subcellular location">
    <subcellularLocation>
        <location evidence="1 7">Cell inner membrane</location>
        <topology evidence="1 7">Multi-pass membrane protein</topology>
    </subcellularLocation>
</comment>
<dbReference type="PANTHER" id="PTHR33362:SF2">
    <property type="entry name" value="TRAP TRANSPORTER LARGE PERMEASE PROTEIN"/>
    <property type="match status" value="1"/>
</dbReference>
<keyword evidence="10" id="KW-1185">Reference proteome</keyword>
<dbReference type="InterPro" id="IPR004681">
    <property type="entry name" value="TRAP_DctM"/>
</dbReference>
<dbReference type="Pfam" id="PF06808">
    <property type="entry name" value="DctM"/>
    <property type="match status" value="1"/>
</dbReference>
<keyword evidence="7" id="KW-0813">Transport</keyword>
<feature type="transmembrane region" description="Helical" evidence="7">
    <location>
        <begin position="357"/>
        <end position="380"/>
    </location>
</feature>
<dbReference type="InterPro" id="IPR010656">
    <property type="entry name" value="DctM"/>
</dbReference>
<reference evidence="10" key="1">
    <citation type="journal article" date="2019" name="Int. J. Syst. Evol. Microbiol.">
        <title>The Global Catalogue of Microorganisms (GCM) 10K type strain sequencing project: providing services to taxonomists for standard genome sequencing and annotation.</title>
        <authorList>
            <consortium name="The Broad Institute Genomics Platform"/>
            <consortium name="The Broad Institute Genome Sequencing Center for Infectious Disease"/>
            <person name="Wu L."/>
            <person name="Ma J."/>
        </authorList>
    </citation>
    <scope>NUCLEOTIDE SEQUENCE [LARGE SCALE GENOMIC DNA]</scope>
    <source>
        <strain evidence="10">CGMCC 1.19029</strain>
    </source>
</reference>
<comment type="similarity">
    <text evidence="7">Belongs to the TRAP transporter large permease family.</text>
</comment>
<comment type="subunit">
    <text evidence="7">The complex comprises the extracytoplasmic solute receptor protein and the two transmembrane proteins.</text>
</comment>
<comment type="caution">
    <text evidence="7">Lacks conserved residue(s) required for the propagation of feature annotation.</text>
</comment>
<sequence>MEAIYMLLLLFLFLTIGIPIAFSIGLSVLAMLLMTDVPVLIFAQRAANAADSFALLAIPLFVLAGELMNHGGLTSRLVGFAQALIGHVRGGLGQTGVFASLIFANVSGSAVADTTAIGSVLVPSMIDKGYKPTFVASLQASAGCLAPIVPPSILLILYGSIVNVSIGALFLGAFIPGYLIALGLMVAVYFLTSPKRQPNIVRERFAGGVAIKKATREALPALAMPLIIIGGIAGGIFTATEAGSIAVVYAFLVGRFYYRGFKIRDLPQVLIASAGVTVMVMAIIAFAAIFGWLLAWQNVPEVVGAWIQSFTTSSYVYLALVIGFVLLLGTVMEVLAIATIFGPLLHTLAIGYGFDPIFFGVILAIIMQIGGATPPVGVLLNITCGLAGVTPGRCLGYMGIFVGVYLFVVLLAILFPPLVTFLPRMMLG</sequence>
<evidence type="ECO:0000313" key="9">
    <source>
        <dbReference type="EMBL" id="MFC4299094.1"/>
    </source>
</evidence>
<organism evidence="9 10">
    <name type="scientific">Castellaniella hirudinis</name>
    <dbReference type="NCBI Taxonomy" id="1144617"/>
    <lineage>
        <taxon>Bacteria</taxon>
        <taxon>Pseudomonadati</taxon>
        <taxon>Pseudomonadota</taxon>
        <taxon>Betaproteobacteria</taxon>
        <taxon>Burkholderiales</taxon>
        <taxon>Alcaligenaceae</taxon>
        <taxon>Castellaniella</taxon>
    </lineage>
</organism>
<comment type="caution">
    <text evidence="9">The sequence shown here is derived from an EMBL/GenBank/DDBJ whole genome shotgun (WGS) entry which is preliminary data.</text>
</comment>
<feature type="transmembrane region" description="Helical" evidence="7">
    <location>
        <begin position="46"/>
        <end position="65"/>
    </location>
</feature>
<gene>
    <name evidence="9" type="ORF">ACFO0J_13690</name>
</gene>
<dbReference type="EMBL" id="JBHSDY010000010">
    <property type="protein sequence ID" value="MFC4299094.1"/>
    <property type="molecule type" value="Genomic_DNA"/>
</dbReference>
<name>A0ABV8S0R0_9BURK</name>
<dbReference type="RefSeq" id="WP_376813652.1">
    <property type="nucleotide sequence ID" value="NZ_JBHSDY010000010.1"/>
</dbReference>
<dbReference type="Proteomes" id="UP001595756">
    <property type="component" value="Unassembled WGS sequence"/>
</dbReference>
<feature type="transmembrane region" description="Helical" evidence="7">
    <location>
        <begin position="315"/>
        <end position="345"/>
    </location>
</feature>
<keyword evidence="4 7" id="KW-0812">Transmembrane</keyword>
<keyword evidence="6 7" id="KW-0472">Membrane</keyword>
<evidence type="ECO:0000256" key="6">
    <source>
        <dbReference type="ARBA" id="ARBA00023136"/>
    </source>
</evidence>
<comment type="function">
    <text evidence="7">Part of the tripartite ATP-independent periplasmic (TRAP) transport system.</text>
</comment>
<evidence type="ECO:0000256" key="2">
    <source>
        <dbReference type="ARBA" id="ARBA00022475"/>
    </source>
</evidence>
<keyword evidence="5 7" id="KW-1133">Transmembrane helix</keyword>
<dbReference type="PIRSF" id="PIRSF006066">
    <property type="entry name" value="HI0050"/>
    <property type="match status" value="1"/>
</dbReference>
<protein>
    <recommendedName>
        <fullName evidence="7">TRAP transporter large permease protein</fullName>
    </recommendedName>
</protein>
<dbReference type="NCBIfam" id="TIGR00786">
    <property type="entry name" value="dctM"/>
    <property type="match status" value="1"/>
</dbReference>
<feature type="transmembrane region" description="Helical" evidence="7">
    <location>
        <begin position="270"/>
        <end position="295"/>
    </location>
</feature>
<evidence type="ECO:0000256" key="7">
    <source>
        <dbReference type="RuleBase" id="RU369079"/>
    </source>
</evidence>